<feature type="domain" description="DUF7075" evidence="1">
    <location>
        <begin position="35"/>
        <end position="119"/>
    </location>
</feature>
<dbReference type="PANTHER" id="PTHR31469:SF2">
    <property type="entry name" value="EXPRESSED PROTEIN"/>
    <property type="match status" value="1"/>
</dbReference>
<feature type="domain" description="DUF7075" evidence="1">
    <location>
        <begin position="139"/>
        <end position="179"/>
    </location>
</feature>
<accession>A0A8B8ZIK6</accession>
<gene>
    <name evidence="3" type="primary">LOC113462041</name>
</gene>
<dbReference type="KEGG" id="pda:113462041"/>
<dbReference type="RefSeq" id="XP_038971579.1">
    <property type="nucleotide sequence ID" value="XM_039115651.1"/>
</dbReference>
<reference evidence="3" key="2">
    <citation type="submission" date="2025-08" db="UniProtKB">
        <authorList>
            <consortium name="RefSeq"/>
        </authorList>
    </citation>
    <scope>IDENTIFICATION</scope>
    <source>
        <tissue evidence="3">Young leaves</tissue>
    </source>
</reference>
<dbReference type="AlphaFoldDB" id="A0A8B8ZIK6"/>
<dbReference type="Proteomes" id="UP000228380">
    <property type="component" value="Chromosome 18"/>
</dbReference>
<organism evidence="2 3">
    <name type="scientific">Phoenix dactylifera</name>
    <name type="common">Date palm</name>
    <dbReference type="NCBI Taxonomy" id="42345"/>
    <lineage>
        <taxon>Eukaryota</taxon>
        <taxon>Viridiplantae</taxon>
        <taxon>Streptophyta</taxon>
        <taxon>Embryophyta</taxon>
        <taxon>Tracheophyta</taxon>
        <taxon>Spermatophyta</taxon>
        <taxon>Magnoliopsida</taxon>
        <taxon>Liliopsida</taxon>
        <taxon>Arecaceae</taxon>
        <taxon>Coryphoideae</taxon>
        <taxon>Phoeniceae</taxon>
        <taxon>Phoenix</taxon>
    </lineage>
</organism>
<dbReference type="InterPro" id="IPR055503">
    <property type="entry name" value="DUF7075"/>
</dbReference>
<name>A0A8B8ZIK6_PHODC</name>
<evidence type="ECO:0000259" key="1">
    <source>
        <dbReference type="Pfam" id="PF23272"/>
    </source>
</evidence>
<dbReference type="GO" id="GO:0005794">
    <property type="term" value="C:Golgi apparatus"/>
    <property type="evidence" value="ECO:0007669"/>
    <property type="project" value="TreeGrafter"/>
</dbReference>
<proteinExistence type="predicted"/>
<dbReference type="PANTHER" id="PTHR31469">
    <property type="entry name" value="OS07G0633600 PROTEIN"/>
    <property type="match status" value="1"/>
</dbReference>
<dbReference type="GeneID" id="113462041"/>
<reference evidence="2" key="1">
    <citation type="journal article" date="2019" name="Nat. Commun.">
        <title>Genome-wide association mapping of date palm fruit traits.</title>
        <authorList>
            <person name="Hazzouri K.M."/>
            <person name="Gros-Balthazard M."/>
            <person name="Flowers J.M."/>
            <person name="Copetti D."/>
            <person name="Lemansour A."/>
            <person name="Lebrun M."/>
            <person name="Masmoudi K."/>
            <person name="Ferrand S."/>
            <person name="Dhar M.I."/>
            <person name="Fresquez Z.A."/>
            <person name="Rosas U."/>
            <person name="Zhang J."/>
            <person name="Talag J."/>
            <person name="Lee S."/>
            <person name="Kudrna D."/>
            <person name="Powell R.F."/>
            <person name="Leitch I.J."/>
            <person name="Krueger R.R."/>
            <person name="Wing R.A."/>
            <person name="Amiri K.M.A."/>
            <person name="Purugganan M.D."/>
        </authorList>
    </citation>
    <scope>NUCLEOTIDE SEQUENCE [LARGE SCALE GENOMIC DNA]</scope>
    <source>
        <strain evidence="2">cv. Khalas</strain>
    </source>
</reference>
<dbReference type="OrthoDB" id="10439502at2759"/>
<keyword evidence="2" id="KW-1185">Reference proteome</keyword>
<sequence length="198" mass="22576">MVNRKKSEKTLFVPVVGEAVNDTLLVVVKSEGKCSAGKYLIYTRRDRCKPMNHHLWRFLSALGEAQYLNRALVMDLSICLNSTYTSMDQDEEGKDFLFCVDFEHLRDSASVVDERQFWKVTPKMLAEVKDAHITGTTGTRCWYTETQSLNNGIPVVFDGYMRVEVDTEVLLRGKMQIETVNDLTNCCKDGINTCHMDS</sequence>
<evidence type="ECO:0000313" key="2">
    <source>
        <dbReference type="Proteomes" id="UP000228380"/>
    </source>
</evidence>
<evidence type="ECO:0000313" key="3">
    <source>
        <dbReference type="RefSeq" id="XP_038971579.1"/>
    </source>
</evidence>
<dbReference type="Pfam" id="PF23272">
    <property type="entry name" value="DUF7075"/>
    <property type="match status" value="2"/>
</dbReference>
<protein>
    <submittedName>
        <fullName evidence="3">Uncharacterized protein LOC113462041</fullName>
    </submittedName>
</protein>